<evidence type="ECO:0000313" key="2">
    <source>
        <dbReference type="EMBL" id="ORX44762.1"/>
    </source>
</evidence>
<evidence type="ECO:0000313" key="3">
    <source>
        <dbReference type="Proteomes" id="UP000242146"/>
    </source>
</evidence>
<gene>
    <name evidence="2" type="ORF">DM01DRAFT_1328926</name>
</gene>
<dbReference type="OrthoDB" id="2279264at2759"/>
<dbReference type="PROSITE" id="PS00028">
    <property type="entry name" value="ZINC_FINGER_C2H2_1"/>
    <property type="match status" value="2"/>
</dbReference>
<comment type="caution">
    <text evidence="2">The sequence shown here is derived from an EMBL/GenBank/DDBJ whole genome shotgun (WGS) entry which is preliminary data.</text>
</comment>
<dbReference type="EMBL" id="MCGT01000046">
    <property type="protein sequence ID" value="ORX44762.1"/>
    <property type="molecule type" value="Genomic_DNA"/>
</dbReference>
<feature type="domain" description="C2H2-type" evidence="1">
    <location>
        <begin position="13"/>
        <end position="34"/>
    </location>
</feature>
<dbReference type="SMART" id="SM00355">
    <property type="entry name" value="ZnF_C2H2"/>
    <property type="match status" value="2"/>
</dbReference>
<proteinExistence type="predicted"/>
<sequence>MTMTDVTLLKKECPFCNTVFVRSSTARRHLLHQHQKIIIAGSKSNQPKRKNLYPFNDINIEKYPDARIKYSCLSCTSSFDTKQEYADHLDHEHVFRSVCPPNVPRANGRWILQDDNVSLKFHQYRTSCFHATDYTIENHFNEILSLSGILMLQKRFDYDCLPCDIFPPTLLQDMRRHVMQELPHANFNPQIFVQIKDILIKYTDNQLDEDATQMQLLGLCDKVDQDERAVIRAIVGLIPALYDCNMTSLSDSHFSASFVHPFMHGLFSSKQPAKVAQCSNILADEQGTDNKNRPDYKVDVYEAYEYAYTNVYGKIKPTKDISPTLLVNDFYQVAILCKDAVDQFNLDHSIGFQLAGSLLTWFAMTLRYDQLYTFTEIASVDIPMGKADLPNLIGHLDDLVRVSKIHKTLCEPSPNDHEQLRCPTLSQSYFDSFTDPDN</sequence>
<protein>
    <recommendedName>
        <fullName evidence="1">C2H2-type domain-containing protein</fullName>
    </recommendedName>
</protein>
<feature type="domain" description="C2H2-type" evidence="1">
    <location>
        <begin position="72"/>
        <end position="93"/>
    </location>
</feature>
<dbReference type="Gene3D" id="3.30.160.60">
    <property type="entry name" value="Classic Zinc Finger"/>
    <property type="match status" value="1"/>
</dbReference>
<accession>A0A1X2G4L8</accession>
<reference evidence="2 3" key="1">
    <citation type="submission" date="2016-07" db="EMBL/GenBank/DDBJ databases">
        <title>Pervasive Adenine N6-methylation of Active Genes in Fungi.</title>
        <authorList>
            <consortium name="DOE Joint Genome Institute"/>
            <person name="Mondo S.J."/>
            <person name="Dannebaum R.O."/>
            <person name="Kuo R.C."/>
            <person name="Labutti K."/>
            <person name="Haridas S."/>
            <person name="Kuo A."/>
            <person name="Salamov A."/>
            <person name="Ahrendt S.R."/>
            <person name="Lipzen A."/>
            <person name="Sullivan W."/>
            <person name="Andreopoulos W.B."/>
            <person name="Clum A."/>
            <person name="Lindquist E."/>
            <person name="Daum C."/>
            <person name="Ramamoorthy G.K."/>
            <person name="Gryganskyi A."/>
            <person name="Culley D."/>
            <person name="Magnuson J.K."/>
            <person name="James T.Y."/>
            <person name="O'Malley M.A."/>
            <person name="Stajich J.E."/>
            <person name="Spatafora J.W."/>
            <person name="Visel A."/>
            <person name="Grigoriev I.V."/>
        </authorList>
    </citation>
    <scope>NUCLEOTIDE SEQUENCE [LARGE SCALE GENOMIC DNA]</scope>
    <source>
        <strain evidence="2 3">NRRL 3301</strain>
    </source>
</reference>
<name>A0A1X2G4L8_9FUNG</name>
<dbReference type="Proteomes" id="UP000242146">
    <property type="component" value="Unassembled WGS sequence"/>
</dbReference>
<evidence type="ECO:0000259" key="1">
    <source>
        <dbReference type="PROSITE" id="PS00028"/>
    </source>
</evidence>
<keyword evidence="3" id="KW-1185">Reference proteome</keyword>
<organism evidence="2 3">
    <name type="scientific">Hesseltinella vesiculosa</name>
    <dbReference type="NCBI Taxonomy" id="101127"/>
    <lineage>
        <taxon>Eukaryota</taxon>
        <taxon>Fungi</taxon>
        <taxon>Fungi incertae sedis</taxon>
        <taxon>Mucoromycota</taxon>
        <taxon>Mucoromycotina</taxon>
        <taxon>Mucoromycetes</taxon>
        <taxon>Mucorales</taxon>
        <taxon>Cunninghamellaceae</taxon>
        <taxon>Hesseltinella</taxon>
    </lineage>
</organism>
<dbReference type="InterPro" id="IPR013087">
    <property type="entry name" value="Znf_C2H2_type"/>
</dbReference>
<dbReference type="AlphaFoldDB" id="A0A1X2G4L8"/>